<dbReference type="InterPro" id="IPR050130">
    <property type="entry name" value="ClpA_ClpB"/>
</dbReference>
<evidence type="ECO:0000259" key="5">
    <source>
        <dbReference type="PROSITE" id="PS51903"/>
    </source>
</evidence>
<keyword evidence="2" id="KW-0547">Nucleotide-binding</keyword>
<dbReference type="SUPFAM" id="SSF81923">
    <property type="entry name" value="Double Clp-N motif"/>
    <property type="match status" value="1"/>
</dbReference>
<name>A0A379Y261_SERMA</name>
<evidence type="ECO:0000256" key="4">
    <source>
        <dbReference type="PROSITE-ProRule" id="PRU01251"/>
    </source>
</evidence>
<organism evidence="6 7">
    <name type="scientific">Serratia marcescens</name>
    <dbReference type="NCBI Taxonomy" id="615"/>
    <lineage>
        <taxon>Bacteria</taxon>
        <taxon>Pseudomonadati</taxon>
        <taxon>Pseudomonadota</taxon>
        <taxon>Gammaproteobacteria</taxon>
        <taxon>Enterobacterales</taxon>
        <taxon>Yersiniaceae</taxon>
        <taxon>Serratia</taxon>
    </lineage>
</organism>
<dbReference type="InterPro" id="IPR036628">
    <property type="entry name" value="Clp_N_dom_sf"/>
</dbReference>
<dbReference type="Gene3D" id="1.10.1780.10">
    <property type="entry name" value="Clp, N-terminal domain"/>
    <property type="match status" value="1"/>
</dbReference>
<evidence type="ECO:0000313" key="6">
    <source>
        <dbReference type="EMBL" id="SUI39074.1"/>
    </source>
</evidence>
<evidence type="ECO:0000256" key="3">
    <source>
        <dbReference type="ARBA" id="ARBA00022840"/>
    </source>
</evidence>
<dbReference type="GO" id="GO:0005737">
    <property type="term" value="C:cytoplasm"/>
    <property type="evidence" value="ECO:0007669"/>
    <property type="project" value="TreeGrafter"/>
</dbReference>
<dbReference type="InterPro" id="IPR027417">
    <property type="entry name" value="P-loop_NTPase"/>
</dbReference>
<protein>
    <submittedName>
        <fullName evidence="6">Heat shock protein F84.1</fullName>
    </submittedName>
</protein>
<dbReference type="Proteomes" id="UP000254765">
    <property type="component" value="Unassembled WGS sequence"/>
</dbReference>
<dbReference type="GO" id="GO:0005524">
    <property type="term" value="F:ATP binding"/>
    <property type="evidence" value="ECO:0007669"/>
    <property type="project" value="UniProtKB-KW"/>
</dbReference>
<dbReference type="InterPro" id="IPR004176">
    <property type="entry name" value="Clp_R_N"/>
</dbReference>
<dbReference type="PANTHER" id="PTHR11638:SF18">
    <property type="entry name" value="HEAT SHOCK PROTEIN 104"/>
    <property type="match status" value="1"/>
</dbReference>
<proteinExistence type="inferred from homology"/>
<evidence type="ECO:0000256" key="2">
    <source>
        <dbReference type="ARBA" id="ARBA00022741"/>
    </source>
</evidence>
<dbReference type="GO" id="GO:0016887">
    <property type="term" value="F:ATP hydrolysis activity"/>
    <property type="evidence" value="ECO:0007669"/>
    <property type="project" value="TreeGrafter"/>
</dbReference>
<evidence type="ECO:0000256" key="1">
    <source>
        <dbReference type="ARBA" id="ARBA00008675"/>
    </source>
</evidence>
<keyword evidence="4" id="KW-0677">Repeat</keyword>
<dbReference type="EMBL" id="UGYK01000002">
    <property type="protein sequence ID" value="SUI39074.1"/>
    <property type="molecule type" value="Genomic_DNA"/>
</dbReference>
<feature type="domain" description="Clp R" evidence="5">
    <location>
        <begin position="1"/>
        <end position="87"/>
    </location>
</feature>
<reference evidence="6 7" key="1">
    <citation type="submission" date="2018-06" db="EMBL/GenBank/DDBJ databases">
        <authorList>
            <consortium name="Pathogen Informatics"/>
            <person name="Doyle S."/>
        </authorList>
    </citation>
    <scope>NUCLEOTIDE SEQUENCE [LARGE SCALE GENOMIC DNA]</scope>
    <source>
        <strain evidence="6 7">NCTC10211</strain>
    </source>
</reference>
<dbReference type="SUPFAM" id="SSF52540">
    <property type="entry name" value="P-loop containing nucleoside triphosphate hydrolases"/>
    <property type="match status" value="1"/>
</dbReference>
<dbReference type="PROSITE" id="PS51903">
    <property type="entry name" value="CLP_R"/>
    <property type="match status" value="1"/>
</dbReference>
<dbReference type="Pfam" id="PF02861">
    <property type="entry name" value="Clp_N"/>
    <property type="match status" value="1"/>
</dbReference>
<dbReference type="GO" id="GO:0034605">
    <property type="term" value="P:cellular response to heat"/>
    <property type="evidence" value="ECO:0007669"/>
    <property type="project" value="TreeGrafter"/>
</dbReference>
<evidence type="ECO:0000313" key="7">
    <source>
        <dbReference type="Proteomes" id="UP000254765"/>
    </source>
</evidence>
<comment type="similarity">
    <text evidence="1">Belongs to the ClpA/ClpB family.</text>
</comment>
<keyword evidence="6" id="KW-0346">Stress response</keyword>
<accession>A0A379Y261</accession>
<dbReference type="AlphaFoldDB" id="A0A379Y261"/>
<dbReference type="Gene3D" id="3.40.50.300">
    <property type="entry name" value="P-loop containing nucleotide triphosphate hydrolases"/>
    <property type="match status" value="1"/>
</dbReference>
<sequence length="147" mass="16368">MRTEIEQALSRLPQVEGTGGDVQPSHELVRVLNLCDKLAQKRADKFISSELFVLAVLEDRGSLTDLLKAAGATADKISKAIEQMRGGDSVEDQGAEDQRQALKKYTIDLTERAEQGKLDPVIGRDEEIRRTIQVLQRRTKKQPGADR</sequence>
<gene>
    <name evidence="6" type="primary">clpB_2</name>
    <name evidence="6" type="ORF">NCTC10211_00115</name>
</gene>
<dbReference type="PANTHER" id="PTHR11638">
    <property type="entry name" value="ATP-DEPENDENT CLP PROTEASE"/>
    <property type="match status" value="1"/>
</dbReference>
<keyword evidence="3" id="KW-0067">ATP-binding</keyword>